<feature type="transmembrane region" description="Helical" evidence="1">
    <location>
        <begin position="43"/>
        <end position="65"/>
    </location>
</feature>
<dbReference type="Proteomes" id="UP000450457">
    <property type="component" value="Unassembled WGS sequence"/>
</dbReference>
<keyword evidence="1" id="KW-0812">Transmembrane</keyword>
<gene>
    <name evidence="2" type="ORF">GLW00_07075</name>
</gene>
<dbReference type="EMBL" id="WMFA01000002">
    <property type="protein sequence ID" value="MYL70604.1"/>
    <property type="molecule type" value="Genomic_DNA"/>
</dbReference>
<keyword evidence="1" id="KW-0472">Membrane</keyword>
<keyword evidence="1" id="KW-1133">Transmembrane helix</keyword>
<evidence type="ECO:0000313" key="2">
    <source>
        <dbReference type="EMBL" id="MYL70604.1"/>
    </source>
</evidence>
<reference evidence="2 3" key="1">
    <citation type="submission" date="2019-11" db="EMBL/GenBank/DDBJ databases">
        <title>Genome sequences of 17 halophilic strains isolated from different environments.</title>
        <authorList>
            <person name="Furrow R.E."/>
        </authorList>
    </citation>
    <scope>NUCLEOTIDE SEQUENCE [LARGE SCALE GENOMIC DNA]</scope>
    <source>
        <strain evidence="2 3">SL-4</strain>
    </source>
</reference>
<feature type="transmembrane region" description="Helical" evidence="1">
    <location>
        <begin position="21"/>
        <end position="37"/>
    </location>
</feature>
<organism evidence="2 3">
    <name type="scientific">Halobacillus litoralis</name>
    <dbReference type="NCBI Taxonomy" id="45668"/>
    <lineage>
        <taxon>Bacteria</taxon>
        <taxon>Bacillati</taxon>
        <taxon>Bacillota</taxon>
        <taxon>Bacilli</taxon>
        <taxon>Bacillales</taxon>
        <taxon>Bacillaceae</taxon>
        <taxon>Halobacillus</taxon>
    </lineage>
</organism>
<dbReference type="GeneID" id="78006746"/>
<comment type="caution">
    <text evidence="2">The sequence shown here is derived from an EMBL/GenBank/DDBJ whole genome shotgun (WGS) entry which is preliminary data.</text>
</comment>
<evidence type="ECO:0000256" key="1">
    <source>
        <dbReference type="SAM" id="Phobius"/>
    </source>
</evidence>
<evidence type="ECO:0000313" key="3">
    <source>
        <dbReference type="Proteomes" id="UP000450457"/>
    </source>
</evidence>
<sequence>MKKVWKNFMENLAHSEWRLSVMAFAALIGTFTSIFIVERELNLTFMIVYFVVYGLLLGGNVIYVLNKRRKNSREVKGE</sequence>
<dbReference type="OrthoDB" id="2971449at2"/>
<dbReference type="RefSeq" id="WP_160912571.1">
    <property type="nucleotide sequence ID" value="NZ_WMFA01000002.1"/>
</dbReference>
<protein>
    <submittedName>
        <fullName evidence="2">Uncharacterized protein</fullName>
    </submittedName>
</protein>
<name>A0A845F9Y5_9BACI</name>
<dbReference type="AlphaFoldDB" id="A0A845F9Y5"/>
<accession>A0A845F9Y5</accession>
<proteinExistence type="predicted"/>